<dbReference type="PRINTS" id="PR00080">
    <property type="entry name" value="SDRFAMILY"/>
</dbReference>
<dbReference type="PROSITE" id="PS00061">
    <property type="entry name" value="ADH_SHORT"/>
    <property type="match status" value="1"/>
</dbReference>
<dbReference type="PANTHER" id="PTHR42760:SF133">
    <property type="entry name" value="3-OXOACYL-[ACYL-CARRIER-PROTEIN] REDUCTASE"/>
    <property type="match status" value="1"/>
</dbReference>
<evidence type="ECO:0000256" key="1">
    <source>
        <dbReference type="ARBA" id="ARBA00006484"/>
    </source>
</evidence>
<sequence length="280" mass="29238">MTETRVAMITGCGKPDGAGQGIARRLADDGFAIVATDRAPAGVPNAGQVVATAESGLDRLVADLRAGGTEAVAVLGDIGERDDVERMFAEVDAAFGRLDVLVNNAAMPQGPDRADVAEVPLEAWDESLRINLTGTFLMCRAAIARMRERRYGRIVNISSMAGITPAARSAAYSATKAGVLGLTRALAMDVAAWGITVNAIAPGLVGTSRSMLGRSEQDREQVLAQWADRIAVGRVGMPEDVGNAVSFFADERTSHVTAQVLQLDGGGSNTFGGSKPPEKQ</sequence>
<dbReference type="FunFam" id="3.40.50.720:FF:000084">
    <property type="entry name" value="Short-chain dehydrogenase reductase"/>
    <property type="match status" value="1"/>
</dbReference>
<gene>
    <name evidence="3" type="ORF">F8O04_08745</name>
</gene>
<dbReference type="PRINTS" id="PR00081">
    <property type="entry name" value="GDHRDH"/>
</dbReference>
<proteinExistence type="inferred from homology"/>
<dbReference type="Gene3D" id="3.40.50.720">
    <property type="entry name" value="NAD(P)-binding Rossmann-like Domain"/>
    <property type="match status" value="1"/>
</dbReference>
<comment type="similarity">
    <text evidence="1">Belongs to the short-chain dehydrogenases/reductases (SDR) family.</text>
</comment>
<dbReference type="SUPFAM" id="SSF51735">
    <property type="entry name" value="NAD(P)-binding Rossmann-fold domains"/>
    <property type="match status" value="1"/>
</dbReference>
<evidence type="ECO:0000256" key="2">
    <source>
        <dbReference type="ARBA" id="ARBA00023002"/>
    </source>
</evidence>
<accession>A0A6H9WM80</accession>
<keyword evidence="2" id="KW-0560">Oxidoreductase</keyword>
<dbReference type="Pfam" id="PF13561">
    <property type="entry name" value="adh_short_C2"/>
    <property type="match status" value="1"/>
</dbReference>
<dbReference type="InterPro" id="IPR020904">
    <property type="entry name" value="Sc_DH/Rdtase_CS"/>
</dbReference>
<dbReference type="GO" id="GO:0006633">
    <property type="term" value="P:fatty acid biosynthetic process"/>
    <property type="evidence" value="ECO:0007669"/>
    <property type="project" value="TreeGrafter"/>
</dbReference>
<dbReference type="RefSeq" id="WP_158028847.1">
    <property type="nucleotide sequence ID" value="NZ_BMHG01000001.1"/>
</dbReference>
<keyword evidence="4" id="KW-1185">Reference proteome</keyword>
<organism evidence="3 4">
    <name type="scientific">Pseudoclavibacter endophyticus</name>
    <dbReference type="NCBI Taxonomy" id="1778590"/>
    <lineage>
        <taxon>Bacteria</taxon>
        <taxon>Bacillati</taxon>
        <taxon>Actinomycetota</taxon>
        <taxon>Actinomycetes</taxon>
        <taxon>Micrococcales</taxon>
        <taxon>Microbacteriaceae</taxon>
        <taxon>Pseudoclavibacter</taxon>
    </lineage>
</organism>
<dbReference type="AlphaFoldDB" id="A0A6H9WM80"/>
<dbReference type="Proteomes" id="UP000431744">
    <property type="component" value="Unassembled WGS sequence"/>
</dbReference>
<dbReference type="GO" id="GO:0016616">
    <property type="term" value="F:oxidoreductase activity, acting on the CH-OH group of donors, NAD or NADP as acceptor"/>
    <property type="evidence" value="ECO:0007669"/>
    <property type="project" value="TreeGrafter"/>
</dbReference>
<dbReference type="GO" id="GO:0048038">
    <property type="term" value="F:quinone binding"/>
    <property type="evidence" value="ECO:0007669"/>
    <property type="project" value="TreeGrafter"/>
</dbReference>
<evidence type="ECO:0000313" key="3">
    <source>
        <dbReference type="EMBL" id="KAB1650263.1"/>
    </source>
</evidence>
<evidence type="ECO:0000313" key="4">
    <source>
        <dbReference type="Proteomes" id="UP000431744"/>
    </source>
</evidence>
<dbReference type="OrthoDB" id="286404at2"/>
<dbReference type="InterPro" id="IPR002347">
    <property type="entry name" value="SDR_fam"/>
</dbReference>
<dbReference type="InterPro" id="IPR036291">
    <property type="entry name" value="NAD(P)-bd_dom_sf"/>
</dbReference>
<comment type="caution">
    <text evidence="3">The sequence shown here is derived from an EMBL/GenBank/DDBJ whole genome shotgun (WGS) entry which is preliminary data.</text>
</comment>
<dbReference type="PANTHER" id="PTHR42760">
    <property type="entry name" value="SHORT-CHAIN DEHYDROGENASES/REDUCTASES FAMILY MEMBER"/>
    <property type="match status" value="1"/>
</dbReference>
<dbReference type="EMBL" id="WBJY01000001">
    <property type="protein sequence ID" value="KAB1650263.1"/>
    <property type="molecule type" value="Genomic_DNA"/>
</dbReference>
<reference evidence="3 4" key="1">
    <citation type="submission" date="2019-09" db="EMBL/GenBank/DDBJ databases">
        <title>Phylogeny of genus Pseudoclavibacter and closely related genus.</title>
        <authorList>
            <person name="Li Y."/>
        </authorList>
    </citation>
    <scope>NUCLEOTIDE SEQUENCE [LARGE SCALE GENOMIC DNA]</scope>
    <source>
        <strain evidence="3 4">EGI 60007</strain>
    </source>
</reference>
<name>A0A6H9WM80_9MICO</name>
<protein>
    <submittedName>
        <fullName evidence="3">SDR family oxidoreductase</fullName>
    </submittedName>
</protein>